<sequence>MWAILSWILAPIVWNLTHLPILCDIVGTALLILTAWLTRKPGAPFFMGAVTTILHLILRPGSFHFLGFTAASALFDSVTTLAAFKERLPGNWVDHIILIGTSVISCLAAGAIIGSLFMNIGGLYFFMALHGFGGLLGGILGVNIIKAL</sequence>
<protein>
    <submittedName>
        <fullName evidence="2">Uncharacterized protein</fullName>
    </submittedName>
</protein>
<feature type="non-terminal residue" evidence="2">
    <location>
        <position position="148"/>
    </location>
</feature>
<proteinExistence type="predicted"/>
<feature type="transmembrane region" description="Helical" evidence="1">
    <location>
        <begin position="12"/>
        <end position="35"/>
    </location>
</feature>
<reference evidence="2" key="1">
    <citation type="journal article" date="2014" name="Front. Microbiol.">
        <title>High frequency of phylogenetically diverse reductive dehalogenase-homologous genes in deep subseafloor sedimentary metagenomes.</title>
        <authorList>
            <person name="Kawai M."/>
            <person name="Futagami T."/>
            <person name="Toyoda A."/>
            <person name="Takaki Y."/>
            <person name="Nishi S."/>
            <person name="Hori S."/>
            <person name="Arai W."/>
            <person name="Tsubouchi T."/>
            <person name="Morono Y."/>
            <person name="Uchiyama I."/>
            <person name="Ito T."/>
            <person name="Fujiyama A."/>
            <person name="Inagaki F."/>
            <person name="Takami H."/>
        </authorList>
    </citation>
    <scope>NUCLEOTIDE SEQUENCE</scope>
    <source>
        <strain evidence="2">Expedition CK06-06</strain>
    </source>
</reference>
<evidence type="ECO:0000256" key="1">
    <source>
        <dbReference type="SAM" id="Phobius"/>
    </source>
</evidence>
<feature type="transmembrane region" description="Helical" evidence="1">
    <location>
        <begin position="64"/>
        <end position="84"/>
    </location>
</feature>
<feature type="transmembrane region" description="Helical" evidence="1">
    <location>
        <begin position="96"/>
        <end position="117"/>
    </location>
</feature>
<dbReference type="AlphaFoldDB" id="X1CGM1"/>
<gene>
    <name evidence="2" type="ORF">S01H4_43008</name>
</gene>
<keyword evidence="1" id="KW-0812">Transmembrane</keyword>
<feature type="transmembrane region" description="Helical" evidence="1">
    <location>
        <begin position="123"/>
        <end position="145"/>
    </location>
</feature>
<accession>X1CGM1</accession>
<dbReference type="EMBL" id="BART01023676">
    <property type="protein sequence ID" value="GAG95423.1"/>
    <property type="molecule type" value="Genomic_DNA"/>
</dbReference>
<comment type="caution">
    <text evidence="2">The sequence shown here is derived from an EMBL/GenBank/DDBJ whole genome shotgun (WGS) entry which is preliminary data.</text>
</comment>
<organism evidence="2">
    <name type="scientific">marine sediment metagenome</name>
    <dbReference type="NCBI Taxonomy" id="412755"/>
    <lineage>
        <taxon>unclassified sequences</taxon>
        <taxon>metagenomes</taxon>
        <taxon>ecological metagenomes</taxon>
    </lineage>
</organism>
<keyword evidence="1" id="KW-1133">Transmembrane helix</keyword>
<keyword evidence="1" id="KW-0472">Membrane</keyword>
<evidence type="ECO:0000313" key="2">
    <source>
        <dbReference type="EMBL" id="GAG95423.1"/>
    </source>
</evidence>
<name>X1CGM1_9ZZZZ</name>